<dbReference type="Pfam" id="PF13699">
    <property type="entry name" value="eCIS_core"/>
    <property type="match status" value="1"/>
</dbReference>
<feature type="region of interest" description="Disordered" evidence="1">
    <location>
        <begin position="172"/>
        <end position="195"/>
    </location>
</feature>
<dbReference type="OrthoDB" id="9153660at2"/>
<gene>
    <name evidence="3" type="ORF">SAMN05660350_00452</name>
</gene>
<name>A0A1M7S3R0_9ACTN</name>
<protein>
    <recommendedName>
        <fullName evidence="2">eCIS core domain-containing protein</fullName>
    </recommendedName>
</protein>
<evidence type="ECO:0000259" key="2">
    <source>
        <dbReference type="Pfam" id="PF13699"/>
    </source>
</evidence>
<feature type="region of interest" description="Disordered" evidence="1">
    <location>
        <begin position="440"/>
        <end position="473"/>
    </location>
</feature>
<dbReference type="InterPro" id="IPR025295">
    <property type="entry name" value="eCIS_core_dom"/>
</dbReference>
<dbReference type="AlphaFoldDB" id="A0A1M7S3R0"/>
<feature type="region of interest" description="Disordered" evidence="1">
    <location>
        <begin position="241"/>
        <end position="264"/>
    </location>
</feature>
<dbReference type="EMBL" id="FRDM01000001">
    <property type="protein sequence ID" value="SHN53034.1"/>
    <property type="molecule type" value="Genomic_DNA"/>
</dbReference>
<evidence type="ECO:0000256" key="1">
    <source>
        <dbReference type="SAM" id="MobiDB-lite"/>
    </source>
</evidence>
<dbReference type="RefSeq" id="WP_141242866.1">
    <property type="nucleotide sequence ID" value="NZ_FRDM01000001.1"/>
</dbReference>
<reference evidence="3 4" key="1">
    <citation type="submission" date="2016-12" db="EMBL/GenBank/DDBJ databases">
        <authorList>
            <person name="Song W.-J."/>
            <person name="Kurnit D.M."/>
        </authorList>
    </citation>
    <scope>NUCLEOTIDE SEQUENCE [LARGE SCALE GENOMIC DNA]</scope>
    <source>
        <strain evidence="3 4">DSM 43162</strain>
    </source>
</reference>
<feature type="domain" description="eCIS core" evidence="2">
    <location>
        <begin position="76"/>
        <end position="151"/>
    </location>
</feature>
<evidence type="ECO:0000313" key="4">
    <source>
        <dbReference type="Proteomes" id="UP000184428"/>
    </source>
</evidence>
<dbReference type="Proteomes" id="UP000184428">
    <property type="component" value="Unassembled WGS sequence"/>
</dbReference>
<sequence length="473" mass="53120">MGSNLSDRESRTRRNLMERQAERIAGKAVQGATGRTTALLSTMSAPIAPLYTASRIRAASPPPRMARDAVDGAGRPLPQHVLRNMNSRLGHDFSRVRIHTDGRPAQVAQAIRARAITIGDHVAFAPGQYAPDSSQGRHLIAHELVHTWQQAHLPPGAPAILQASWWDDAREAKGPGAASRKGMTTQPGTPPNPRVDKCYDTFDADAYWNSVDELRRRGVSIDEGAARQLFDYLTEHPPEAESMWPARSEGPAMSRPSGTTWPGSSVQRSIFEGKGFPPGIYTLGEAYVQHQYELSQWKKQLKSQSVEVGEFFLARHLESLVAFARETAETTLRIRYFRVVYAEHDAPAATIRVTERIMSEMDVRDLLARSKNPNRPNYWFAGIFDYTTEDTVVHRAVDDLIARVRMNSRLSYMLVNPEYRMSEEDYRRAGGRLYRPPLTEWPRGAAPMRQEPAVGTSSVRPRRYLSPPRRGVR</sequence>
<organism evidence="3 4">
    <name type="scientific">Geodermatophilus obscurus</name>
    <dbReference type="NCBI Taxonomy" id="1861"/>
    <lineage>
        <taxon>Bacteria</taxon>
        <taxon>Bacillati</taxon>
        <taxon>Actinomycetota</taxon>
        <taxon>Actinomycetes</taxon>
        <taxon>Geodermatophilales</taxon>
        <taxon>Geodermatophilaceae</taxon>
        <taxon>Geodermatophilus</taxon>
    </lineage>
</organism>
<accession>A0A1M7S3R0</accession>
<proteinExistence type="predicted"/>
<evidence type="ECO:0000313" key="3">
    <source>
        <dbReference type="EMBL" id="SHN53034.1"/>
    </source>
</evidence>